<proteinExistence type="inferred from homology"/>
<dbReference type="InterPro" id="IPR038979">
    <property type="entry name" value="Pest_crys"/>
</dbReference>
<evidence type="ECO:0000259" key="5">
    <source>
        <dbReference type="Pfam" id="PF00555"/>
    </source>
</evidence>
<dbReference type="Proteomes" id="UP001232584">
    <property type="component" value="Unassembled WGS sequence"/>
</dbReference>
<evidence type="ECO:0000313" key="9">
    <source>
        <dbReference type="Proteomes" id="UP001232584"/>
    </source>
</evidence>
<dbReference type="EMBL" id="JAUSWG010000003">
    <property type="protein sequence ID" value="MDQ0555851.1"/>
    <property type="molecule type" value="Genomic_DNA"/>
</dbReference>
<comment type="caution">
    <text evidence="8">The sequence shown here is derived from an EMBL/GenBank/DDBJ whole genome shotgun (WGS) entry which is preliminary data.</text>
</comment>
<evidence type="ECO:0000256" key="4">
    <source>
        <dbReference type="ARBA" id="ARBA00023026"/>
    </source>
</evidence>
<dbReference type="Gene3D" id="1.20.190.10">
    <property type="entry name" value="Pesticidal crystal protein, N-terminal domain"/>
    <property type="match status" value="1"/>
</dbReference>
<keyword evidence="9" id="KW-1185">Reference proteome</keyword>
<reference evidence="8 9" key="1">
    <citation type="submission" date="2023-07" db="EMBL/GenBank/DDBJ databases">
        <title>Genomic Encyclopedia of Type Strains, Phase IV (KMG-IV): sequencing the most valuable type-strain genomes for metagenomic binning, comparative biology and taxonomic classification.</title>
        <authorList>
            <person name="Goeker M."/>
        </authorList>
    </citation>
    <scope>NUCLEOTIDE SEQUENCE [LARGE SCALE GENOMIC DNA]</scope>
    <source>
        <strain evidence="8 9">DSM 15049</strain>
    </source>
</reference>
<dbReference type="InterPro" id="IPR005639">
    <property type="entry name" value="Pest_crys_dom_I"/>
</dbReference>
<evidence type="ECO:0000313" key="8">
    <source>
        <dbReference type="EMBL" id="MDQ0555851.1"/>
    </source>
</evidence>
<evidence type="ECO:0000256" key="3">
    <source>
        <dbReference type="ARBA" id="ARBA00022969"/>
    </source>
</evidence>
<evidence type="ECO:0000256" key="2">
    <source>
        <dbReference type="ARBA" id="ARBA00022656"/>
    </source>
</evidence>
<feature type="domain" description="Pesticidal crystal protein" evidence="7">
    <location>
        <begin position="75"/>
        <end position="279"/>
    </location>
</feature>
<dbReference type="Gene3D" id="2.60.120.260">
    <property type="entry name" value="Galactose-binding domain-like"/>
    <property type="match status" value="1"/>
</dbReference>
<dbReference type="PANTHER" id="PTHR37003">
    <property type="entry name" value="ENDOTOXIN_N DOMAIN-CONTAINING PROTEIN-RELATED"/>
    <property type="match status" value="1"/>
</dbReference>
<dbReference type="SUPFAM" id="SSF49785">
    <property type="entry name" value="Galactose-binding domain-like"/>
    <property type="match status" value="1"/>
</dbReference>
<evidence type="ECO:0000259" key="7">
    <source>
        <dbReference type="Pfam" id="PF03945"/>
    </source>
</evidence>
<feature type="domain" description="Pesticidal crystal protein" evidence="5">
    <location>
        <begin position="290"/>
        <end position="500"/>
    </location>
</feature>
<feature type="domain" description="Pesticidal crystal protein" evidence="6">
    <location>
        <begin position="511"/>
        <end position="642"/>
    </location>
</feature>
<sequence length="649" mass="74272">MNNNEIKLNSTDKQEILKNYPISKNKEDLLWETITRNYDEIDLYSDIGDWASVGLIVTGTVLALGAPIAGSAAIVLGTMLPLFWPEDPNSAKNLWESLINYAGELIDNKISAYALKEALSKVNGLYEAVKDYHNYRTKFLDPTEKNKPSREEVFSKFNFAHSSFIKDMKEFSIDSYEITLLPAYALAANMHLLLMRDGILYANEIGATRDSRSNGSNLYETFLIKRGQYISHCLDFYNKGLSKFPKPINTVANLKKLNDYKLYMTINVLDIISLFSIYDIKKYPGDILPKTDLTREVYTSPLNYDSKGLNTGSIKDDLENSLTRKPHLFSILKEINFEYVGEEWKDKIGVYFGSDDKKNRPFINGTICNFNYINDDKLVKGNPQGAWGWYSDPKDRVSLNIDKEQRIYQVKTAHFGDINTISVLQQIDLYSSIFGKEVGSYHFTGGDTYRYLTPPYISKVSGKIDISNYNDYSHNLSSMLSYNNSIIFQTSVFGWTHGLVDRENKIKSDRITQIAAVKGYELRDRAEVIKGPGFTGGDLVSLYNGGRLFGKIKYESQNTKYKVRLYYAAQNFTQIEFVLGDSVFSKKVNPTYNDIDETNLEYDYFDYIDITETIYQNQKSEEIFSIMSKNYDIIIDKIEFIPESIASQL</sequence>
<dbReference type="InterPro" id="IPR008979">
    <property type="entry name" value="Galactose-bd-like_sf"/>
</dbReference>
<evidence type="ECO:0000256" key="1">
    <source>
        <dbReference type="ARBA" id="ARBA00007819"/>
    </source>
</evidence>
<evidence type="ECO:0000259" key="6">
    <source>
        <dbReference type="Pfam" id="PF03944"/>
    </source>
</evidence>
<dbReference type="CDD" id="cd04085">
    <property type="entry name" value="delta_endotoxin_C"/>
    <property type="match status" value="1"/>
</dbReference>
<keyword evidence="4" id="KW-0843">Virulence</keyword>
<dbReference type="InterPro" id="IPR005638">
    <property type="entry name" value="Pest_crys_dom-III"/>
</dbReference>
<dbReference type="Gene3D" id="2.100.10.10">
    <property type="entry name" value="Pesticidal crystal protein, central domain"/>
    <property type="match status" value="1"/>
</dbReference>
<keyword evidence="3" id="KW-0749">Sporulation</keyword>
<name>A0ABU0MYC4_9FIRM</name>
<comment type="similarity">
    <text evidence="1">Belongs to the delta endotoxin family.</text>
</comment>
<dbReference type="InterPro" id="IPR001178">
    <property type="entry name" value="Pest_cryst_dom_II"/>
</dbReference>
<dbReference type="SUPFAM" id="SSF56849">
    <property type="entry name" value="delta-Endotoxin (insectocide), N-terminal domain"/>
    <property type="match status" value="1"/>
</dbReference>
<dbReference type="InterPro" id="IPR036399">
    <property type="entry name" value="Pest_cryst_cen_dom_sf"/>
</dbReference>
<dbReference type="PANTHER" id="PTHR37003:SF2">
    <property type="entry name" value="PESTICIDAL CRYSTAL PROTEIN N-TERMINAL DOMAIN-CONTAINING PROTEIN"/>
    <property type="match status" value="1"/>
</dbReference>
<dbReference type="Pfam" id="PF03944">
    <property type="entry name" value="Endotoxin_C"/>
    <property type="match status" value="1"/>
</dbReference>
<organism evidence="8 9">
    <name type="scientific">Paraclostridium ghonii</name>
    <dbReference type="NCBI Taxonomy" id="29358"/>
    <lineage>
        <taxon>Bacteria</taxon>
        <taxon>Bacillati</taxon>
        <taxon>Bacillota</taxon>
        <taxon>Clostridia</taxon>
        <taxon>Peptostreptococcales</taxon>
        <taxon>Peptostreptococcaceae</taxon>
        <taxon>Paraclostridium</taxon>
    </lineage>
</organism>
<dbReference type="Pfam" id="PF03945">
    <property type="entry name" value="Endotoxin_N"/>
    <property type="match status" value="1"/>
</dbReference>
<protein>
    <submittedName>
        <fullName evidence="8">Uncharacterized protein YlbG (UPF0298 family)</fullName>
    </submittedName>
</protein>
<dbReference type="InterPro" id="IPR036716">
    <property type="entry name" value="Pest_crys_N_sf"/>
</dbReference>
<accession>A0ABU0MYC4</accession>
<dbReference type="RefSeq" id="WP_307503891.1">
    <property type="nucleotide sequence ID" value="NZ_BAAACE010000001.1"/>
</dbReference>
<gene>
    <name evidence="8" type="ORF">QOZ92_000964</name>
</gene>
<dbReference type="Pfam" id="PF00555">
    <property type="entry name" value="Endotoxin_M"/>
    <property type="match status" value="1"/>
</dbReference>
<dbReference type="SUPFAM" id="SSF51096">
    <property type="entry name" value="delta-Endotoxin (insectocide), middle domain"/>
    <property type="match status" value="1"/>
</dbReference>
<keyword evidence="2" id="KW-0800">Toxin</keyword>